<dbReference type="AlphaFoldDB" id="A0A0F9RMN4"/>
<organism evidence="1">
    <name type="scientific">marine sediment metagenome</name>
    <dbReference type="NCBI Taxonomy" id="412755"/>
    <lineage>
        <taxon>unclassified sequences</taxon>
        <taxon>metagenomes</taxon>
        <taxon>ecological metagenomes</taxon>
    </lineage>
</organism>
<name>A0A0F9RMN4_9ZZZZ</name>
<reference evidence="1" key="1">
    <citation type="journal article" date="2015" name="Nature">
        <title>Complex archaea that bridge the gap between prokaryotes and eukaryotes.</title>
        <authorList>
            <person name="Spang A."/>
            <person name="Saw J.H."/>
            <person name="Jorgensen S.L."/>
            <person name="Zaremba-Niedzwiedzka K."/>
            <person name="Martijn J."/>
            <person name="Lind A.E."/>
            <person name="van Eijk R."/>
            <person name="Schleper C."/>
            <person name="Guy L."/>
            <person name="Ettema T.J."/>
        </authorList>
    </citation>
    <scope>NUCLEOTIDE SEQUENCE</scope>
</reference>
<protein>
    <submittedName>
        <fullName evidence="1">Uncharacterized protein</fullName>
    </submittedName>
</protein>
<dbReference type="EMBL" id="LAZR01000862">
    <property type="protein sequence ID" value="KKN56014.1"/>
    <property type="molecule type" value="Genomic_DNA"/>
</dbReference>
<sequence length="69" mass="8076">MEGEKKDKSDSLLDIKKCIINGIVDCFFEDDGMCSHKESNQDECPAKKYHYYIKLDSKKKNEKTDRNLN</sequence>
<evidence type="ECO:0000313" key="1">
    <source>
        <dbReference type="EMBL" id="KKN56014.1"/>
    </source>
</evidence>
<proteinExistence type="predicted"/>
<gene>
    <name evidence="1" type="ORF">LCGC14_0576530</name>
</gene>
<comment type="caution">
    <text evidence="1">The sequence shown here is derived from an EMBL/GenBank/DDBJ whole genome shotgun (WGS) entry which is preliminary data.</text>
</comment>
<accession>A0A0F9RMN4</accession>